<accession>A0A916JQS0</accession>
<sequence>MKILIINGHPNTESFNYALHKAFKNGVLTKGKHSIEEINIAKLNFNLNLSKGYSSGITMETDLINAQNKIKNADHIVWIYPLWWSMMPTIMKGFIDRVFVPGFAFKYHPNSSKWDKLLKGKTTEIIATLDTPVFIFKLFLGEGGVKVFRKSVLGFCGIKTTRTTYIGPIKPSTPEQRKNWLQKVELMGQSKK</sequence>
<dbReference type="RefSeq" id="WP_258543745.1">
    <property type="nucleotide sequence ID" value="NZ_OU015584.1"/>
</dbReference>
<keyword evidence="5" id="KW-1185">Reference proteome</keyword>
<comment type="similarity">
    <text evidence="1">Belongs to the NAD(P)H dehydrogenase (quinone) family.</text>
</comment>
<evidence type="ECO:0000259" key="3">
    <source>
        <dbReference type="Pfam" id="PF02525"/>
    </source>
</evidence>
<keyword evidence="2 4" id="KW-0560">Oxidoreductase</keyword>
<dbReference type="GO" id="GO:0003955">
    <property type="term" value="F:NAD(P)H dehydrogenase (quinone) activity"/>
    <property type="evidence" value="ECO:0007669"/>
    <property type="project" value="TreeGrafter"/>
</dbReference>
<evidence type="ECO:0000313" key="5">
    <source>
        <dbReference type="Proteomes" id="UP000683507"/>
    </source>
</evidence>
<dbReference type="InterPro" id="IPR003680">
    <property type="entry name" value="Flavodoxin_fold"/>
</dbReference>
<reference evidence="4" key="1">
    <citation type="submission" date="2021-04" db="EMBL/GenBank/DDBJ databases">
        <authorList>
            <person name="Rodrigo-Torres L."/>
            <person name="Arahal R. D."/>
            <person name="Lucena T."/>
        </authorList>
    </citation>
    <scope>NUCLEOTIDE SEQUENCE</scope>
    <source>
        <strain evidence="4">AS29M-1</strain>
    </source>
</reference>
<dbReference type="PANTHER" id="PTHR10204:SF34">
    <property type="entry name" value="NAD(P)H DEHYDROGENASE [QUINONE] 1 ISOFORM 1"/>
    <property type="match status" value="1"/>
</dbReference>
<dbReference type="KEGG" id="ptan:CRYO30217_03574"/>
<dbReference type="EC" id="1.7.1.17" evidence="4"/>
<dbReference type="Pfam" id="PF02525">
    <property type="entry name" value="Flavodoxin_2"/>
    <property type="match status" value="1"/>
</dbReference>
<dbReference type="Proteomes" id="UP000683507">
    <property type="component" value="Chromosome"/>
</dbReference>
<proteinExistence type="inferred from homology"/>
<evidence type="ECO:0000256" key="2">
    <source>
        <dbReference type="ARBA" id="ARBA00023002"/>
    </source>
</evidence>
<feature type="domain" description="Flavodoxin-like fold" evidence="3">
    <location>
        <begin position="1"/>
        <end position="178"/>
    </location>
</feature>
<protein>
    <submittedName>
        <fullName evidence="4">FMN-dependent NADH-azoreductase</fullName>
        <ecNumber evidence="4">1.7.1.17</ecNumber>
    </submittedName>
</protein>
<dbReference type="AlphaFoldDB" id="A0A916JQS0"/>
<dbReference type="EMBL" id="OU015584">
    <property type="protein sequence ID" value="CAG5087766.1"/>
    <property type="molecule type" value="Genomic_DNA"/>
</dbReference>
<dbReference type="PANTHER" id="PTHR10204">
    <property type="entry name" value="NAD P H OXIDOREDUCTASE-RELATED"/>
    <property type="match status" value="1"/>
</dbReference>
<organism evidence="4 5">
    <name type="scientific">Parvicella tangerina</name>
    <dbReference type="NCBI Taxonomy" id="2829795"/>
    <lineage>
        <taxon>Bacteria</taxon>
        <taxon>Pseudomonadati</taxon>
        <taxon>Bacteroidota</taxon>
        <taxon>Flavobacteriia</taxon>
        <taxon>Flavobacteriales</taxon>
        <taxon>Parvicellaceae</taxon>
        <taxon>Parvicella</taxon>
    </lineage>
</organism>
<dbReference type="Gene3D" id="3.40.50.360">
    <property type="match status" value="1"/>
</dbReference>
<dbReference type="InterPro" id="IPR029039">
    <property type="entry name" value="Flavoprotein-like_sf"/>
</dbReference>
<dbReference type="InterPro" id="IPR051545">
    <property type="entry name" value="NAD(P)H_dehydrogenase_qn"/>
</dbReference>
<evidence type="ECO:0000313" key="4">
    <source>
        <dbReference type="EMBL" id="CAG5087766.1"/>
    </source>
</evidence>
<evidence type="ECO:0000256" key="1">
    <source>
        <dbReference type="ARBA" id="ARBA00006252"/>
    </source>
</evidence>
<gene>
    <name evidence="4" type="primary">azoR</name>
    <name evidence="4" type="ORF">CRYO30217_03574</name>
</gene>
<dbReference type="SUPFAM" id="SSF52218">
    <property type="entry name" value="Flavoproteins"/>
    <property type="match status" value="1"/>
</dbReference>
<name>A0A916JQS0_9FLAO</name>
<dbReference type="GO" id="GO:0005829">
    <property type="term" value="C:cytosol"/>
    <property type="evidence" value="ECO:0007669"/>
    <property type="project" value="TreeGrafter"/>
</dbReference>